<dbReference type="Pfam" id="PF13046">
    <property type="entry name" value="DUF3906"/>
    <property type="match status" value="1"/>
</dbReference>
<protein>
    <submittedName>
        <fullName evidence="1">DUF3906 family protein</fullName>
    </submittedName>
</protein>
<gene>
    <name evidence="1" type="ORF">HR057_10780</name>
</gene>
<accession>A0A8J8KC41</accession>
<dbReference type="AlphaFoldDB" id="A0A8J8KC41"/>
<evidence type="ECO:0000313" key="1">
    <source>
        <dbReference type="EMBL" id="NSL52237.1"/>
    </source>
</evidence>
<evidence type="ECO:0000313" key="2">
    <source>
        <dbReference type="Proteomes" id="UP000625804"/>
    </source>
</evidence>
<dbReference type="EMBL" id="JABTTE010000014">
    <property type="protein sequence ID" value="NSL52237.1"/>
    <property type="molecule type" value="Genomic_DNA"/>
</dbReference>
<dbReference type="Proteomes" id="UP000625804">
    <property type="component" value="Unassembled WGS sequence"/>
</dbReference>
<comment type="caution">
    <text evidence="1">The sequence shown here is derived from an EMBL/GenBank/DDBJ whole genome shotgun (WGS) entry which is preliminary data.</text>
</comment>
<organism evidence="1 2">
    <name type="scientific">Calidifontibacillus erzurumensis</name>
    <dbReference type="NCBI Taxonomy" id="2741433"/>
    <lineage>
        <taxon>Bacteria</taxon>
        <taxon>Bacillati</taxon>
        <taxon>Bacillota</taxon>
        <taxon>Bacilli</taxon>
        <taxon>Bacillales</taxon>
        <taxon>Bacillaceae</taxon>
        <taxon>Calidifontibacillus/Schinkia group</taxon>
        <taxon>Calidifontibacillus</taxon>
    </lineage>
</organism>
<name>A0A8J8KC41_9BACI</name>
<reference evidence="1" key="1">
    <citation type="submission" date="2020-06" db="EMBL/GenBank/DDBJ databases">
        <title>A novel thermopfilic bacterium from Erzurum, Turkey.</title>
        <authorList>
            <person name="Adiguzel A."/>
            <person name="Ay H."/>
            <person name="Baltaci M.O."/>
        </authorList>
    </citation>
    <scope>NUCLEOTIDE SEQUENCE</scope>
    <source>
        <strain evidence="1">P2</strain>
    </source>
</reference>
<sequence length="68" mass="7934">MYLYRFEITLNEGSYFAVVCARDDETAFRLVDVELERHLIHLDHVHDVTLYEKKKIHNGAGFLLPASL</sequence>
<proteinExistence type="predicted"/>
<dbReference type="InterPro" id="IPR024998">
    <property type="entry name" value="DUF3906"/>
</dbReference>
<keyword evidence="2" id="KW-1185">Reference proteome</keyword>
<dbReference type="RefSeq" id="WP_173731444.1">
    <property type="nucleotide sequence ID" value="NZ_JABTTE010000014.1"/>
</dbReference>